<gene>
    <name evidence="4" type="ORF">NMY3_01606</name>
</gene>
<keyword evidence="2" id="KW-0732">Signal</keyword>
<dbReference type="Pfam" id="PF01522">
    <property type="entry name" value="Polysacc_deac_1"/>
    <property type="match status" value="1"/>
</dbReference>
<evidence type="ECO:0000313" key="4">
    <source>
        <dbReference type="EMBL" id="ALI35809.1"/>
    </source>
</evidence>
<evidence type="ECO:0000259" key="3">
    <source>
        <dbReference type="PROSITE" id="PS51677"/>
    </source>
</evidence>
<dbReference type="InterPro" id="IPR011330">
    <property type="entry name" value="Glyco_hydro/deAcase_b/a-brl"/>
</dbReference>
<protein>
    <submittedName>
        <fullName evidence="4">Polysaccharide deacetylase</fullName>
    </submittedName>
</protein>
<dbReference type="AlphaFoldDB" id="A0A654M006"/>
<evidence type="ECO:0000256" key="1">
    <source>
        <dbReference type="ARBA" id="ARBA00004613"/>
    </source>
</evidence>
<dbReference type="Proteomes" id="UP000058925">
    <property type="component" value="Chromosome"/>
</dbReference>
<dbReference type="Gene3D" id="3.20.20.370">
    <property type="entry name" value="Glycoside hydrolase/deacetylase"/>
    <property type="match status" value="2"/>
</dbReference>
<dbReference type="PANTHER" id="PTHR34216">
    <property type="match status" value="1"/>
</dbReference>
<feature type="domain" description="NodB homology" evidence="3">
    <location>
        <begin position="57"/>
        <end position="256"/>
    </location>
</feature>
<organism evidence="4 5">
    <name type="scientific">Candidatus Nitrosocosmicus oleophilus</name>
    <dbReference type="NCBI Taxonomy" id="1353260"/>
    <lineage>
        <taxon>Archaea</taxon>
        <taxon>Nitrososphaerota</taxon>
        <taxon>Nitrososphaeria</taxon>
        <taxon>Nitrososphaerales</taxon>
        <taxon>Nitrososphaeraceae</taxon>
        <taxon>Candidatus Nitrosocosmicus</taxon>
    </lineage>
</organism>
<evidence type="ECO:0000256" key="2">
    <source>
        <dbReference type="ARBA" id="ARBA00022729"/>
    </source>
</evidence>
<reference evidence="5" key="1">
    <citation type="submission" date="2015-10" db="EMBL/GenBank/DDBJ databases">
        <title>Niche specialization of a soil ammonia-oxidizing archaeon, Candidatus Nitrosocosmicus oleophilus.</title>
        <authorList>
            <person name="Jung M.-Y."/>
            <person name="Rhee S.-K."/>
        </authorList>
    </citation>
    <scope>NUCLEOTIDE SEQUENCE [LARGE SCALE GENOMIC DNA]</scope>
    <source>
        <strain evidence="5">MY3</strain>
    </source>
</reference>
<proteinExistence type="predicted"/>
<dbReference type="GO" id="GO:0016810">
    <property type="term" value="F:hydrolase activity, acting on carbon-nitrogen (but not peptide) bonds"/>
    <property type="evidence" value="ECO:0007669"/>
    <property type="project" value="InterPro"/>
</dbReference>
<dbReference type="PROSITE" id="PS51677">
    <property type="entry name" value="NODB"/>
    <property type="match status" value="1"/>
</dbReference>
<dbReference type="EMBL" id="CP012850">
    <property type="protein sequence ID" value="ALI35809.1"/>
    <property type="molecule type" value="Genomic_DNA"/>
</dbReference>
<name>A0A654M006_9ARCH</name>
<dbReference type="SUPFAM" id="SSF88713">
    <property type="entry name" value="Glycoside hydrolase/deacetylase"/>
    <property type="match status" value="1"/>
</dbReference>
<dbReference type="KEGG" id="taa:NMY3_01606"/>
<comment type="subcellular location">
    <subcellularLocation>
        <location evidence="1">Secreted</location>
    </subcellularLocation>
</comment>
<dbReference type="InterPro" id="IPR051398">
    <property type="entry name" value="Polysacch_Deacetylase"/>
</dbReference>
<sequence>MLITVILLFLIPIGINSLFDNTLDKSIVLNANGTLDNKSNQAAINTPENAPERDEKKLAIITFDDGKKGQITNAKPILDGYNYTATFAIICNNVSKSDELNWNDIVQLEKEGYDIGSHSMNHIKLEDVPNNVSEYEISESKECLLDNGVKEVRVFTYPKNGGSDDPFILKEVSKHYDLARTGNDPLEFLQCQIGSSYTMMNKISCSSLGNDINKDGRYSIIGWSHDADREAKGYDDSQMLQKFIQVVESQNKYNKGNEIRSIPVLIYHDIDKESGFYTTSIELFKAEMKYLHDNDFIVIRLLDLI</sequence>
<evidence type="ECO:0000313" key="5">
    <source>
        <dbReference type="Proteomes" id="UP000058925"/>
    </source>
</evidence>
<dbReference type="InterPro" id="IPR002509">
    <property type="entry name" value="NODB_dom"/>
</dbReference>
<accession>A0A654M006</accession>
<keyword evidence="5" id="KW-1185">Reference proteome</keyword>
<dbReference type="GO" id="GO:0005576">
    <property type="term" value="C:extracellular region"/>
    <property type="evidence" value="ECO:0007669"/>
    <property type="project" value="UniProtKB-SubCell"/>
</dbReference>
<dbReference type="PANTHER" id="PTHR34216:SF3">
    <property type="entry name" value="POLY-BETA-1,6-N-ACETYL-D-GLUCOSAMINE N-DEACETYLASE"/>
    <property type="match status" value="1"/>
</dbReference>
<dbReference type="GO" id="GO:0005975">
    <property type="term" value="P:carbohydrate metabolic process"/>
    <property type="evidence" value="ECO:0007669"/>
    <property type="project" value="InterPro"/>
</dbReference>